<reference evidence="4 5" key="1">
    <citation type="submission" date="2019-10" db="EMBL/GenBank/DDBJ databases">
        <title>Whole genome shotgun sequence of Acrocarpospora pleiomorpha NBRC 16267.</title>
        <authorList>
            <person name="Ichikawa N."/>
            <person name="Kimura A."/>
            <person name="Kitahashi Y."/>
            <person name="Komaki H."/>
            <person name="Oguchi A."/>
        </authorList>
    </citation>
    <scope>NUCLEOTIDE SEQUENCE [LARGE SCALE GENOMIC DNA]</scope>
    <source>
        <strain evidence="4 5">NBRC 16267</strain>
    </source>
</reference>
<evidence type="ECO:0000313" key="4">
    <source>
        <dbReference type="EMBL" id="GES21085.1"/>
    </source>
</evidence>
<evidence type="ECO:0000313" key="5">
    <source>
        <dbReference type="Proteomes" id="UP000377595"/>
    </source>
</evidence>
<dbReference type="EMBL" id="BLAF01000020">
    <property type="protein sequence ID" value="GES21085.1"/>
    <property type="molecule type" value="Genomic_DNA"/>
</dbReference>
<feature type="domain" description="CBS" evidence="3">
    <location>
        <begin position="6"/>
        <end position="65"/>
    </location>
</feature>
<keyword evidence="1 2" id="KW-0129">CBS domain</keyword>
<dbReference type="InterPro" id="IPR051257">
    <property type="entry name" value="Diverse_CBS-Domain"/>
</dbReference>
<name>A0A5M3XHW2_9ACTN</name>
<dbReference type="CDD" id="cd17788">
    <property type="entry name" value="CBS_pair_bac"/>
    <property type="match status" value="1"/>
</dbReference>
<proteinExistence type="predicted"/>
<dbReference type="InterPro" id="IPR000644">
    <property type="entry name" value="CBS_dom"/>
</dbReference>
<dbReference type="PANTHER" id="PTHR43080">
    <property type="entry name" value="CBS DOMAIN-CONTAINING PROTEIN CBSX3, MITOCHONDRIAL"/>
    <property type="match status" value="1"/>
</dbReference>
<dbReference type="PANTHER" id="PTHR43080:SF2">
    <property type="entry name" value="CBS DOMAIN-CONTAINING PROTEIN"/>
    <property type="match status" value="1"/>
</dbReference>
<comment type="caution">
    <text evidence="4">The sequence shown here is derived from an EMBL/GenBank/DDBJ whole genome shotgun (WGS) entry which is preliminary data.</text>
</comment>
<dbReference type="AlphaFoldDB" id="A0A5M3XHW2"/>
<dbReference type="Pfam" id="PF00571">
    <property type="entry name" value="CBS"/>
    <property type="match status" value="2"/>
</dbReference>
<dbReference type="Proteomes" id="UP000377595">
    <property type="component" value="Unassembled WGS sequence"/>
</dbReference>
<evidence type="ECO:0000259" key="3">
    <source>
        <dbReference type="PROSITE" id="PS51371"/>
    </source>
</evidence>
<accession>A0A5M3XHW2</accession>
<evidence type="ECO:0000256" key="1">
    <source>
        <dbReference type="ARBA" id="ARBA00023122"/>
    </source>
</evidence>
<gene>
    <name evidence="4" type="ORF">Aple_039810</name>
</gene>
<dbReference type="SUPFAM" id="SSF54631">
    <property type="entry name" value="CBS-domain pair"/>
    <property type="match status" value="1"/>
</dbReference>
<sequence length="147" mass="15684">MRARDLITDFPRVTPDTPVVEAARLLATHDLPGLIVVDEHGLPVSILPGTQVLRMAVPSYCLDDPALAGVIDEEHADAFLRTLAGQPVRDALPARPRELPVTDPDATVLEIAALMARTHSPLVAVVGDGRLLGAVTLKTLLNRALPQ</sequence>
<dbReference type="Gene3D" id="3.10.580.10">
    <property type="entry name" value="CBS-domain"/>
    <property type="match status" value="1"/>
</dbReference>
<feature type="domain" description="CBS" evidence="3">
    <location>
        <begin position="94"/>
        <end position="147"/>
    </location>
</feature>
<protein>
    <recommendedName>
        <fullName evidence="3">CBS domain-containing protein</fullName>
    </recommendedName>
</protein>
<dbReference type="RefSeq" id="WP_155346089.1">
    <property type="nucleotide sequence ID" value="NZ_BAAAHM010000008.1"/>
</dbReference>
<evidence type="ECO:0000256" key="2">
    <source>
        <dbReference type="PROSITE-ProRule" id="PRU00703"/>
    </source>
</evidence>
<keyword evidence="5" id="KW-1185">Reference proteome</keyword>
<organism evidence="4 5">
    <name type="scientific">Acrocarpospora pleiomorpha</name>
    <dbReference type="NCBI Taxonomy" id="90975"/>
    <lineage>
        <taxon>Bacteria</taxon>
        <taxon>Bacillati</taxon>
        <taxon>Actinomycetota</taxon>
        <taxon>Actinomycetes</taxon>
        <taxon>Streptosporangiales</taxon>
        <taxon>Streptosporangiaceae</taxon>
        <taxon>Acrocarpospora</taxon>
    </lineage>
</organism>
<dbReference type="PROSITE" id="PS51371">
    <property type="entry name" value="CBS"/>
    <property type="match status" value="2"/>
</dbReference>
<dbReference type="InterPro" id="IPR046342">
    <property type="entry name" value="CBS_dom_sf"/>
</dbReference>
<dbReference type="OrthoDB" id="3535009at2"/>
<dbReference type="SMART" id="SM00116">
    <property type="entry name" value="CBS"/>
    <property type="match status" value="2"/>
</dbReference>